<dbReference type="CDD" id="cd01145">
    <property type="entry name" value="TroA_c"/>
    <property type="match status" value="1"/>
</dbReference>
<evidence type="ECO:0000256" key="1">
    <source>
        <dbReference type="SAM" id="Coils"/>
    </source>
</evidence>
<proteinExistence type="predicted"/>
<dbReference type="RefSeq" id="WP_166668743.1">
    <property type="nucleotide sequence ID" value="NZ_SOQX01000001.1"/>
</dbReference>
<dbReference type="SUPFAM" id="SSF53807">
    <property type="entry name" value="Helical backbone' metal receptor"/>
    <property type="match status" value="1"/>
</dbReference>
<dbReference type="AlphaFoldDB" id="A0A4R8ISF3"/>
<dbReference type="Proteomes" id="UP000294914">
    <property type="component" value="Unassembled WGS sequence"/>
</dbReference>
<dbReference type="PANTHER" id="PTHR42953:SF2">
    <property type="entry name" value="ADHESION PROTEIN"/>
    <property type="match status" value="1"/>
</dbReference>
<dbReference type="Gene3D" id="3.40.50.1980">
    <property type="entry name" value="Nitrogenase molybdenum iron protein domain"/>
    <property type="match status" value="2"/>
</dbReference>
<feature type="signal peptide" evidence="2">
    <location>
        <begin position="1"/>
        <end position="20"/>
    </location>
</feature>
<dbReference type="GO" id="GO:0030001">
    <property type="term" value="P:metal ion transport"/>
    <property type="evidence" value="ECO:0007669"/>
    <property type="project" value="InterPro"/>
</dbReference>
<name>A0A4R8ISF3_9GAMM</name>
<evidence type="ECO:0000313" key="4">
    <source>
        <dbReference type="Proteomes" id="UP000294914"/>
    </source>
</evidence>
<dbReference type="PANTHER" id="PTHR42953">
    <property type="entry name" value="HIGH-AFFINITY ZINC UPTAKE SYSTEM PROTEIN ZNUA-RELATED"/>
    <property type="match status" value="1"/>
</dbReference>
<keyword evidence="1" id="KW-0175">Coiled coil</keyword>
<feature type="coiled-coil region" evidence="1">
    <location>
        <begin position="178"/>
        <end position="205"/>
    </location>
</feature>
<gene>
    <name evidence="3" type="ORF">EDC23_0342</name>
</gene>
<keyword evidence="4" id="KW-1185">Reference proteome</keyword>
<comment type="caution">
    <text evidence="3">The sequence shown here is derived from an EMBL/GenBank/DDBJ whole genome shotgun (WGS) entry which is preliminary data.</text>
</comment>
<sequence length="306" mass="34383">MNKRNRLLSVPLFALLSVMAGQGVAKVDILACEPEWAALAEELGRDRVSVVSATTAYQDPHHIEARPSLIARARNADLVTCTGAELEVGWLPLLLRQSGNTRIQQGKPGYFLASEQVPLLETLEKVDRSMGDIHAAGNPHVHLDPYRLLDIAEALTQRLKTIDESNRQYYQDNFDRFADQWQAAIKEWERKAEELRGKKAIVQHRSWSYLLTWLGIDVLADLEPRPGLPPTSGHLAKLLETTEKTPPDFILIASYQNDRGAQWLARRSEAPLVSLPYTVGGNERAQDLFSLYNNTLELLLAEIEDD</sequence>
<feature type="chain" id="PRO_5020804529" evidence="2">
    <location>
        <begin position="21"/>
        <end position="306"/>
    </location>
</feature>
<evidence type="ECO:0000313" key="3">
    <source>
        <dbReference type="EMBL" id="TDY03971.1"/>
    </source>
</evidence>
<keyword evidence="2" id="KW-0732">Signal</keyword>
<dbReference type="InterPro" id="IPR006127">
    <property type="entry name" value="ZnuA-like"/>
</dbReference>
<evidence type="ECO:0000256" key="2">
    <source>
        <dbReference type="SAM" id="SignalP"/>
    </source>
</evidence>
<reference evidence="3 4" key="1">
    <citation type="submission" date="2019-03" db="EMBL/GenBank/DDBJ databases">
        <title>Genomic Encyclopedia of Type Strains, Phase IV (KMG-IV): sequencing the most valuable type-strain genomes for metagenomic binning, comparative biology and taxonomic classification.</title>
        <authorList>
            <person name="Goeker M."/>
        </authorList>
    </citation>
    <scope>NUCLEOTIDE SEQUENCE [LARGE SCALE GENOMIC DNA]</scope>
    <source>
        <strain evidence="3 4">DSM 16326</strain>
    </source>
</reference>
<dbReference type="EMBL" id="SOQX01000001">
    <property type="protein sequence ID" value="TDY03971.1"/>
    <property type="molecule type" value="Genomic_DNA"/>
</dbReference>
<dbReference type="Pfam" id="PF01297">
    <property type="entry name" value="ZnuA"/>
    <property type="match status" value="1"/>
</dbReference>
<dbReference type="InterPro" id="IPR050492">
    <property type="entry name" value="Bact_metal-bind_prot9"/>
</dbReference>
<accession>A0A4R8ISF3</accession>
<protein>
    <submittedName>
        <fullName evidence="3">Zinc/manganese transport system substrate-binding protein</fullName>
    </submittedName>
</protein>
<dbReference type="GO" id="GO:0046872">
    <property type="term" value="F:metal ion binding"/>
    <property type="evidence" value="ECO:0007669"/>
    <property type="project" value="InterPro"/>
</dbReference>
<organism evidence="3 4">
    <name type="scientific">Thiohalophilus thiocyanatoxydans</name>
    <dbReference type="NCBI Taxonomy" id="381308"/>
    <lineage>
        <taxon>Bacteria</taxon>
        <taxon>Pseudomonadati</taxon>
        <taxon>Pseudomonadota</taxon>
        <taxon>Gammaproteobacteria</taxon>
        <taxon>Thiohalomonadales</taxon>
        <taxon>Thiohalophilaceae</taxon>
        <taxon>Thiohalophilus</taxon>
    </lineage>
</organism>